<dbReference type="GO" id="GO:0005886">
    <property type="term" value="C:plasma membrane"/>
    <property type="evidence" value="ECO:0007669"/>
    <property type="project" value="UniProtKB-SubCell"/>
</dbReference>
<gene>
    <name evidence="11" type="ORF">GQF03_12640</name>
</gene>
<keyword evidence="11" id="KW-0808">Transferase</keyword>
<feature type="binding site" evidence="8">
    <location>
        <position position="477"/>
    </location>
    <ligand>
        <name>Mn(2+)</name>
        <dbReference type="ChEBI" id="CHEBI:29035"/>
    </ligand>
</feature>
<dbReference type="PIRSF" id="PIRSF005091">
    <property type="entry name" value="Mmb_sulf_HI1246"/>
    <property type="match status" value="1"/>
</dbReference>
<evidence type="ECO:0000256" key="1">
    <source>
        <dbReference type="ARBA" id="ARBA00004651"/>
    </source>
</evidence>
<organism evidence="11 12">
    <name type="scientific">Sneathiella chungangensis</name>
    <dbReference type="NCBI Taxonomy" id="1418234"/>
    <lineage>
        <taxon>Bacteria</taxon>
        <taxon>Pseudomonadati</taxon>
        <taxon>Pseudomonadota</taxon>
        <taxon>Alphaproteobacteria</taxon>
        <taxon>Sneathiellales</taxon>
        <taxon>Sneathiellaceae</taxon>
        <taxon>Sneathiella</taxon>
    </lineage>
</organism>
<evidence type="ECO:0000313" key="11">
    <source>
        <dbReference type="EMBL" id="MZR23176.1"/>
    </source>
</evidence>
<keyword evidence="7" id="KW-0464">Manganese</keyword>
<dbReference type="InterPro" id="IPR000917">
    <property type="entry name" value="Sulfatase_N"/>
</dbReference>
<accession>A0A845MIM8</accession>
<evidence type="ECO:0000256" key="9">
    <source>
        <dbReference type="SAM" id="Phobius"/>
    </source>
</evidence>
<dbReference type="Gene3D" id="3.40.720.10">
    <property type="entry name" value="Alkaline Phosphatase, subunit A"/>
    <property type="match status" value="1"/>
</dbReference>
<feature type="transmembrane region" description="Helical" evidence="9">
    <location>
        <begin position="175"/>
        <end position="194"/>
    </location>
</feature>
<proteinExistence type="predicted"/>
<evidence type="ECO:0000256" key="4">
    <source>
        <dbReference type="ARBA" id="ARBA00022989"/>
    </source>
</evidence>
<dbReference type="GO" id="GO:0016740">
    <property type="term" value="F:transferase activity"/>
    <property type="evidence" value="ECO:0007669"/>
    <property type="project" value="UniProtKB-KW"/>
</dbReference>
<evidence type="ECO:0000259" key="10">
    <source>
        <dbReference type="Pfam" id="PF00884"/>
    </source>
</evidence>
<protein>
    <submittedName>
        <fullName evidence="11">Sulfatase-like hydrolase/transferase</fullName>
    </submittedName>
</protein>
<feature type="binding site" evidence="8">
    <location>
        <position position="265"/>
    </location>
    <ligand>
        <name>Mn(2+)</name>
        <dbReference type="ChEBI" id="CHEBI:29035"/>
    </ligand>
</feature>
<dbReference type="EMBL" id="WTVA01000014">
    <property type="protein sequence ID" value="MZR23176.1"/>
    <property type="molecule type" value="Genomic_DNA"/>
</dbReference>
<dbReference type="InterPro" id="IPR050448">
    <property type="entry name" value="OpgB/LTA_synthase_biosynth"/>
</dbReference>
<sequence>MALQYFARRLAPSFVVFILVQFVIRLIFTVWTFQNLGFANIVKSYATGIVFDLATYSLFILPYIAYLLVLPTRWLNTRLDRIATHICFVIFAGMVIFDIASEYAFWQEFAVRFNFIAVDYLVYAREVLGNIWESYPIVPLTLGILTLVGIAYYFFKDTLLPTQVPNITLQSKASVLVGFLCLAFGGFYAVSLDFKNVTDNNYANEIAANGIYSLFSAFRNNELAYKKFYITYEDITHSDLPATPPRLVRAARPEMRKNVIFIVMESMSAAYMNRYRSNADFTPNLDALAVQSLNFSNMYATGTRTVRGLEALTLSIPSSPGRSIVKRPGNENLFSLGEVFHDRNYHNKFIYGGYGYFDNMNYFFENNGFDVVDRVDMSDDEITFSNVWGVADENLFAKVITEARADSQTGNPFMYMVMTTSNHRPYTFPENNAGIPTEGGGRIAGVRYADYAIGKFFESAKREPWFENTVFVIVADHTAGAAGKSSLPPGRYHIPAMIYAPGMIAPREVEKVASQIDLPVTLLSLLGFSYKSEFYGQDILDEAFAERAFIATHQKLGILADDKVTFVEPVKKYGIETASGDVMAASEVEPKSLTDVVLSYESASQWKRNHKKLATTLIGAVTSSLQQ</sequence>
<dbReference type="GO" id="GO:0046872">
    <property type="term" value="F:metal ion binding"/>
    <property type="evidence" value="ECO:0007669"/>
    <property type="project" value="UniProtKB-KW"/>
</dbReference>
<dbReference type="InterPro" id="IPR017850">
    <property type="entry name" value="Alkaline_phosphatase_core_sf"/>
</dbReference>
<keyword evidence="12" id="KW-1185">Reference proteome</keyword>
<evidence type="ECO:0000256" key="3">
    <source>
        <dbReference type="ARBA" id="ARBA00022692"/>
    </source>
</evidence>
<feature type="transmembrane region" description="Helical" evidence="9">
    <location>
        <begin position="45"/>
        <end position="70"/>
    </location>
</feature>
<evidence type="ECO:0000313" key="12">
    <source>
        <dbReference type="Proteomes" id="UP000445696"/>
    </source>
</evidence>
<dbReference type="AlphaFoldDB" id="A0A845MIM8"/>
<feature type="binding site" evidence="8">
    <location>
        <position position="305"/>
    </location>
    <ligand>
        <name>Mn(2+)</name>
        <dbReference type="ChEBI" id="CHEBI:29035"/>
    </ligand>
</feature>
<keyword evidence="3 9" id="KW-0812">Transmembrane</keyword>
<feature type="domain" description="Sulfatase N-terminal" evidence="10">
    <location>
        <begin position="257"/>
        <end position="527"/>
    </location>
</feature>
<evidence type="ECO:0000256" key="7">
    <source>
        <dbReference type="PIRSR" id="PIRSR005091-2"/>
    </source>
</evidence>
<feature type="binding site" evidence="7">
    <location>
        <position position="423"/>
    </location>
    <ligand>
        <name>substrate</name>
    </ligand>
</feature>
<dbReference type="OrthoDB" id="9760224at2"/>
<name>A0A845MIM8_9PROT</name>
<keyword evidence="2" id="KW-1003">Cell membrane</keyword>
<comment type="caution">
    <text evidence="11">The sequence shown here is derived from an EMBL/GenBank/DDBJ whole genome shotgun (WGS) entry which is preliminary data.</text>
</comment>
<evidence type="ECO:0000256" key="6">
    <source>
        <dbReference type="PIRSR" id="PIRSR005091-1"/>
    </source>
</evidence>
<dbReference type="RefSeq" id="WP_161339644.1">
    <property type="nucleotide sequence ID" value="NZ_JBHSDG010000003.1"/>
</dbReference>
<comment type="subcellular location">
    <subcellularLocation>
        <location evidence="1">Cell membrane</location>
        <topology evidence="1">Multi-pass membrane protein</topology>
    </subcellularLocation>
</comment>
<feature type="transmembrane region" description="Helical" evidence="9">
    <location>
        <begin position="12"/>
        <end position="33"/>
    </location>
</feature>
<dbReference type="GO" id="GO:0016787">
    <property type="term" value="F:hydrolase activity"/>
    <property type="evidence" value="ECO:0007669"/>
    <property type="project" value="UniProtKB-KW"/>
</dbReference>
<evidence type="ECO:0000256" key="5">
    <source>
        <dbReference type="ARBA" id="ARBA00023136"/>
    </source>
</evidence>
<dbReference type="PANTHER" id="PTHR47371">
    <property type="entry name" value="LIPOTEICHOIC ACID SYNTHASE"/>
    <property type="match status" value="1"/>
</dbReference>
<dbReference type="SUPFAM" id="SSF53649">
    <property type="entry name" value="Alkaline phosphatase-like"/>
    <property type="match status" value="1"/>
</dbReference>
<keyword evidence="4 9" id="KW-1133">Transmembrane helix</keyword>
<dbReference type="Proteomes" id="UP000445696">
    <property type="component" value="Unassembled WGS sequence"/>
</dbReference>
<dbReference type="InterPro" id="IPR012160">
    <property type="entry name" value="LtaS-like"/>
</dbReference>
<keyword evidence="5 9" id="KW-0472">Membrane</keyword>
<dbReference type="Pfam" id="PF00884">
    <property type="entry name" value="Sulfatase"/>
    <property type="match status" value="1"/>
</dbReference>
<feature type="binding site" evidence="8">
    <location>
        <position position="476"/>
    </location>
    <ligand>
        <name>Mn(2+)</name>
        <dbReference type="ChEBI" id="CHEBI:29035"/>
    </ligand>
</feature>
<dbReference type="PANTHER" id="PTHR47371:SF3">
    <property type="entry name" value="PHOSPHOGLYCEROL TRANSFERASE I"/>
    <property type="match status" value="1"/>
</dbReference>
<feature type="active site" evidence="6">
    <location>
        <position position="305"/>
    </location>
</feature>
<feature type="transmembrane region" description="Helical" evidence="9">
    <location>
        <begin position="135"/>
        <end position="155"/>
    </location>
</feature>
<dbReference type="Gene3D" id="3.30.1120.80">
    <property type="match status" value="1"/>
</dbReference>
<reference evidence="11 12" key="1">
    <citation type="journal article" date="2014" name="Int. J. Syst. Evol. Microbiol.">
        <title>Sneathiella chungangensis sp. nov., isolated from a marine sand, and emended description of the genus Sneathiella.</title>
        <authorList>
            <person name="Siamphan C."/>
            <person name="Kim H."/>
            <person name="Lee J.S."/>
            <person name="Kim W."/>
        </authorList>
    </citation>
    <scope>NUCLEOTIDE SEQUENCE [LARGE SCALE GENOMIC DNA]</scope>
    <source>
        <strain evidence="11 12">KCTC 32476</strain>
    </source>
</reference>
<evidence type="ECO:0000256" key="2">
    <source>
        <dbReference type="ARBA" id="ARBA00022475"/>
    </source>
</evidence>
<dbReference type="CDD" id="cd16015">
    <property type="entry name" value="LTA_synthase"/>
    <property type="match status" value="1"/>
</dbReference>
<keyword evidence="7" id="KW-0479">Metal-binding</keyword>
<evidence type="ECO:0000256" key="8">
    <source>
        <dbReference type="PIRSR" id="PIRSR005091-3"/>
    </source>
</evidence>
<feature type="transmembrane region" description="Helical" evidence="9">
    <location>
        <begin position="82"/>
        <end position="99"/>
    </location>
</feature>
<keyword evidence="11" id="KW-0378">Hydrolase</keyword>